<dbReference type="Proteomes" id="UP001549145">
    <property type="component" value="Unassembled WGS sequence"/>
</dbReference>
<evidence type="ECO:0000256" key="2">
    <source>
        <dbReference type="SAM" id="MobiDB-lite"/>
    </source>
</evidence>
<name>A0ABV2L9U3_9HYPH</name>
<dbReference type="Pfam" id="PF01627">
    <property type="entry name" value="Hpt"/>
    <property type="match status" value="1"/>
</dbReference>
<reference evidence="4 5" key="1">
    <citation type="submission" date="2024-06" db="EMBL/GenBank/DDBJ databases">
        <title>Genomic Encyclopedia of Type Strains, Phase IV (KMG-IV): sequencing the most valuable type-strain genomes for metagenomic binning, comparative biology and taxonomic classification.</title>
        <authorList>
            <person name="Goeker M."/>
        </authorList>
    </citation>
    <scope>NUCLEOTIDE SEQUENCE [LARGE SCALE GENOMIC DNA]</scope>
    <source>
        <strain evidence="4 5">DSM 21331</strain>
    </source>
</reference>
<proteinExistence type="predicted"/>
<dbReference type="Gene3D" id="1.20.120.160">
    <property type="entry name" value="HPT domain"/>
    <property type="match status" value="1"/>
</dbReference>
<dbReference type="InterPro" id="IPR036641">
    <property type="entry name" value="HPT_dom_sf"/>
</dbReference>
<keyword evidence="1" id="KW-0902">Two-component regulatory system</keyword>
<evidence type="ECO:0000259" key="3">
    <source>
        <dbReference type="Pfam" id="PF01627"/>
    </source>
</evidence>
<dbReference type="InterPro" id="IPR008207">
    <property type="entry name" value="Sig_transdc_His_kin_Hpt_dom"/>
</dbReference>
<evidence type="ECO:0000313" key="5">
    <source>
        <dbReference type="Proteomes" id="UP001549145"/>
    </source>
</evidence>
<dbReference type="EMBL" id="JBEPMM010000012">
    <property type="protein sequence ID" value="MET3694102.1"/>
    <property type="molecule type" value="Genomic_DNA"/>
</dbReference>
<evidence type="ECO:0000256" key="1">
    <source>
        <dbReference type="ARBA" id="ARBA00023012"/>
    </source>
</evidence>
<gene>
    <name evidence="4" type="ORF">ABID43_003661</name>
</gene>
<feature type="domain" description="HPt" evidence="3">
    <location>
        <begin position="54"/>
        <end position="120"/>
    </location>
</feature>
<dbReference type="SUPFAM" id="SSF47226">
    <property type="entry name" value="Histidine-containing phosphotransfer domain, HPT domain"/>
    <property type="match status" value="1"/>
</dbReference>
<sequence>MPTPSPVSSPIPSPDAGTAHDAARLPPSDRRPVYDPGTLAELDGIFGQARLLDLLARLKGEIAQRLQAGVAERATLGHDAHTLLSVSGSLGFFDLSQRCSELEQACLRGSDLDASLDAARAAATRAVAAIDVIAATARAATPA</sequence>
<feature type="region of interest" description="Disordered" evidence="2">
    <location>
        <begin position="1"/>
        <end position="31"/>
    </location>
</feature>
<accession>A0ABV2L9U3</accession>
<feature type="compositionally biased region" description="Pro residues" evidence="2">
    <location>
        <begin position="1"/>
        <end position="13"/>
    </location>
</feature>
<organism evidence="4 5">
    <name type="scientific">Methylobacterium goesingense</name>
    <dbReference type="NCBI Taxonomy" id="243690"/>
    <lineage>
        <taxon>Bacteria</taxon>
        <taxon>Pseudomonadati</taxon>
        <taxon>Pseudomonadota</taxon>
        <taxon>Alphaproteobacteria</taxon>
        <taxon>Hyphomicrobiales</taxon>
        <taxon>Methylobacteriaceae</taxon>
        <taxon>Methylobacterium</taxon>
    </lineage>
</organism>
<feature type="compositionally biased region" description="Basic and acidic residues" evidence="2">
    <location>
        <begin position="21"/>
        <end position="31"/>
    </location>
</feature>
<protein>
    <submittedName>
        <fullName evidence="4">HPt (Histidine-containing phosphotransfer) domain-containing protein</fullName>
    </submittedName>
</protein>
<keyword evidence="5" id="KW-1185">Reference proteome</keyword>
<evidence type="ECO:0000313" key="4">
    <source>
        <dbReference type="EMBL" id="MET3694102.1"/>
    </source>
</evidence>
<dbReference type="RefSeq" id="WP_238278613.1">
    <property type="nucleotide sequence ID" value="NZ_BPQL01000041.1"/>
</dbReference>
<comment type="caution">
    <text evidence="4">The sequence shown here is derived from an EMBL/GenBank/DDBJ whole genome shotgun (WGS) entry which is preliminary data.</text>
</comment>